<keyword evidence="1" id="KW-0812">Transmembrane</keyword>
<comment type="caution">
    <text evidence="2">The sequence shown here is derived from an EMBL/GenBank/DDBJ whole genome shotgun (WGS) entry which is preliminary data.</text>
</comment>
<proteinExistence type="predicted"/>
<evidence type="ECO:0000256" key="1">
    <source>
        <dbReference type="SAM" id="Phobius"/>
    </source>
</evidence>
<keyword evidence="3" id="KW-1185">Reference proteome</keyword>
<name>A0AAD8SS78_LOLMU</name>
<keyword evidence="1" id="KW-1133">Transmembrane helix</keyword>
<keyword evidence="1" id="KW-0472">Membrane</keyword>
<reference evidence="2" key="1">
    <citation type="submission" date="2023-07" db="EMBL/GenBank/DDBJ databases">
        <title>A chromosome-level genome assembly of Lolium multiflorum.</title>
        <authorList>
            <person name="Chen Y."/>
            <person name="Copetti D."/>
            <person name="Kolliker R."/>
            <person name="Studer B."/>
        </authorList>
    </citation>
    <scope>NUCLEOTIDE SEQUENCE</scope>
    <source>
        <strain evidence="2">02402/16</strain>
        <tissue evidence="2">Leaf</tissue>
    </source>
</reference>
<evidence type="ECO:0000313" key="3">
    <source>
        <dbReference type="Proteomes" id="UP001231189"/>
    </source>
</evidence>
<feature type="transmembrane region" description="Helical" evidence="1">
    <location>
        <begin position="83"/>
        <end position="102"/>
    </location>
</feature>
<gene>
    <name evidence="2" type="ORF">QYE76_050904</name>
</gene>
<dbReference type="Proteomes" id="UP001231189">
    <property type="component" value="Unassembled WGS sequence"/>
</dbReference>
<evidence type="ECO:0000313" key="2">
    <source>
        <dbReference type="EMBL" id="KAK1662745.1"/>
    </source>
</evidence>
<dbReference type="EMBL" id="JAUUTY010000003">
    <property type="protein sequence ID" value="KAK1662745.1"/>
    <property type="molecule type" value="Genomic_DNA"/>
</dbReference>
<protein>
    <submittedName>
        <fullName evidence="2">Uncharacterized protein</fullName>
    </submittedName>
</protein>
<dbReference type="AlphaFoldDB" id="A0AAD8SS78"/>
<accession>A0AAD8SS78</accession>
<organism evidence="2 3">
    <name type="scientific">Lolium multiflorum</name>
    <name type="common">Italian ryegrass</name>
    <name type="synonym">Lolium perenne subsp. multiflorum</name>
    <dbReference type="NCBI Taxonomy" id="4521"/>
    <lineage>
        <taxon>Eukaryota</taxon>
        <taxon>Viridiplantae</taxon>
        <taxon>Streptophyta</taxon>
        <taxon>Embryophyta</taxon>
        <taxon>Tracheophyta</taxon>
        <taxon>Spermatophyta</taxon>
        <taxon>Magnoliopsida</taxon>
        <taxon>Liliopsida</taxon>
        <taxon>Poales</taxon>
        <taxon>Poaceae</taxon>
        <taxon>BOP clade</taxon>
        <taxon>Pooideae</taxon>
        <taxon>Poodae</taxon>
        <taxon>Poeae</taxon>
        <taxon>Poeae Chloroplast Group 2 (Poeae type)</taxon>
        <taxon>Loliodinae</taxon>
        <taxon>Loliinae</taxon>
        <taxon>Lolium</taxon>
    </lineage>
</organism>
<sequence>MMVTIKTLLADKEVSSEKRDERKRREKEDAVKNYYEIQTKKLEIEEIIARAATKEMDNTQKELEMKIMATPAPDDRWRWPCGTYYSCVLDFIWVIIAAYSYTIH</sequence>